<organism evidence="1">
    <name type="scientific">mine drainage metagenome</name>
    <dbReference type="NCBI Taxonomy" id="410659"/>
    <lineage>
        <taxon>unclassified sequences</taxon>
        <taxon>metagenomes</taxon>
        <taxon>ecological metagenomes</taxon>
    </lineage>
</organism>
<name>T1ANR0_9ZZZZ</name>
<accession>T1ANR0</accession>
<proteinExistence type="predicted"/>
<reference evidence="1" key="1">
    <citation type="submission" date="2013-08" db="EMBL/GenBank/DDBJ databases">
        <authorList>
            <person name="Mendez C."/>
            <person name="Richter M."/>
            <person name="Ferrer M."/>
            <person name="Sanchez J."/>
        </authorList>
    </citation>
    <scope>NUCLEOTIDE SEQUENCE</scope>
</reference>
<dbReference type="AlphaFoldDB" id="T1ANR0"/>
<protein>
    <submittedName>
        <fullName evidence="1">Transposase</fullName>
    </submittedName>
</protein>
<sequence length="68" mass="7821">KAMIQPGRKLPVRRQCDLLATGRSGLYYEPAPLPPARHALMQEVDRMHTDHPFMGSRQITRQLQRKGL</sequence>
<reference evidence="1" key="2">
    <citation type="journal article" date="2014" name="ISME J.">
        <title>Microbial stratification in low pH oxic and suboxic macroscopic growths along an acid mine drainage.</title>
        <authorList>
            <person name="Mendez-Garcia C."/>
            <person name="Mesa V."/>
            <person name="Sprenger R.R."/>
            <person name="Richter M."/>
            <person name="Diez M.S."/>
            <person name="Solano J."/>
            <person name="Bargiela R."/>
            <person name="Golyshina O.V."/>
            <person name="Manteca A."/>
            <person name="Ramos J.L."/>
            <person name="Gallego J.R."/>
            <person name="Llorente I."/>
            <person name="Martins Dos Santos V.A."/>
            <person name="Jensen O.N."/>
            <person name="Pelaez A.I."/>
            <person name="Sanchez J."/>
            <person name="Ferrer M."/>
        </authorList>
    </citation>
    <scope>NUCLEOTIDE SEQUENCE</scope>
</reference>
<dbReference type="EMBL" id="AUZY01005448">
    <property type="protein sequence ID" value="EQD59022.1"/>
    <property type="molecule type" value="Genomic_DNA"/>
</dbReference>
<comment type="caution">
    <text evidence="1">The sequence shown here is derived from an EMBL/GenBank/DDBJ whole genome shotgun (WGS) entry which is preliminary data.</text>
</comment>
<feature type="non-terminal residue" evidence="1">
    <location>
        <position position="1"/>
    </location>
</feature>
<evidence type="ECO:0000313" key="1">
    <source>
        <dbReference type="EMBL" id="EQD59022.1"/>
    </source>
</evidence>
<feature type="non-terminal residue" evidence="1">
    <location>
        <position position="68"/>
    </location>
</feature>
<gene>
    <name evidence="1" type="ORF">B1B_08367</name>
</gene>